<dbReference type="EMBL" id="FNNU01000001">
    <property type="protein sequence ID" value="SDW32901.1"/>
    <property type="molecule type" value="Genomic_DNA"/>
</dbReference>
<keyword evidence="1" id="KW-0472">Membrane</keyword>
<evidence type="ECO:0000313" key="3">
    <source>
        <dbReference type="Proteomes" id="UP000243778"/>
    </source>
</evidence>
<feature type="transmembrane region" description="Helical" evidence="1">
    <location>
        <begin position="97"/>
        <end position="113"/>
    </location>
</feature>
<gene>
    <name evidence="2" type="ORF">SAMN05216287_0701</name>
</gene>
<keyword evidence="3" id="KW-1185">Reference proteome</keyword>
<evidence type="ECO:0000313" key="2">
    <source>
        <dbReference type="EMBL" id="SDW32901.1"/>
    </source>
</evidence>
<feature type="transmembrane region" description="Helical" evidence="1">
    <location>
        <begin position="236"/>
        <end position="255"/>
    </location>
</feature>
<dbReference type="STRING" id="1007099.SAMN05216287_0701"/>
<feature type="transmembrane region" description="Helical" evidence="1">
    <location>
        <begin position="35"/>
        <end position="52"/>
    </location>
</feature>
<feature type="transmembrane region" description="Helical" evidence="1">
    <location>
        <begin position="125"/>
        <end position="142"/>
    </location>
</feature>
<keyword evidence="1" id="KW-0812">Transmembrane</keyword>
<keyword evidence="1" id="KW-1133">Transmembrane helix</keyword>
<feature type="transmembrane region" description="Helical" evidence="1">
    <location>
        <begin position="172"/>
        <end position="190"/>
    </location>
</feature>
<feature type="transmembrane region" description="Helical" evidence="1">
    <location>
        <begin position="202"/>
        <end position="230"/>
    </location>
</feature>
<organism evidence="2 3">
    <name type="scientific">Pseudomonas kuykendallii</name>
    <dbReference type="NCBI Taxonomy" id="1007099"/>
    <lineage>
        <taxon>Bacteria</taxon>
        <taxon>Pseudomonadati</taxon>
        <taxon>Pseudomonadota</taxon>
        <taxon>Gammaproteobacteria</taxon>
        <taxon>Pseudomonadales</taxon>
        <taxon>Pseudomonadaceae</taxon>
        <taxon>Pseudomonas</taxon>
    </lineage>
</organism>
<protein>
    <submittedName>
        <fullName evidence="2">Uncharacterized protein</fullName>
    </submittedName>
</protein>
<sequence>MRKLLSYQNLLFVLVLANSACFFLTDDKKAGIPYLRELFLLAILAASALLLVTWKRLYQSKACLWVVFIGICLPVMSSILAKLNFGQPIVYGLLEERRSFYFLIFFPTLFLLHKAKPTEPQLERFFLVSGLFCVAVGFLYYFKIIPQNSGFAFEVDAKELGSEDSMLRPNRYRIGSGYVSICAFMIMYSLRRQITLARVMLLLLFTAYLWLVLQTRSTMVVWALAGLWIFRDRIGSLLKLGAVASIILVVSYFMIPDFYATQFERFDALLNEATTGPGVRNITTGIILQEVAKNWYIGMGALSLQWNGGFSTLYNPWFYLSDVGIVGVYYRFGFLTPVIALIFYGGFLSIMRDCKNKGDLLSAMKLPFVFGLINMFLSNSIMYGGDLLGISAACFLYFSRVRAKAPAPSTTQNERISYDKFQHRYH</sequence>
<name>A0A1H2SMP7_9PSED</name>
<accession>A0A1H2SMP7</accession>
<dbReference type="RefSeq" id="WP_245728128.1">
    <property type="nucleotide sequence ID" value="NZ_FNNU01000001.1"/>
</dbReference>
<dbReference type="AlphaFoldDB" id="A0A1H2SMP7"/>
<feature type="transmembrane region" description="Helical" evidence="1">
    <location>
        <begin position="329"/>
        <end position="348"/>
    </location>
</feature>
<reference evidence="3" key="1">
    <citation type="submission" date="2016-10" db="EMBL/GenBank/DDBJ databases">
        <authorList>
            <person name="Varghese N."/>
            <person name="Submissions S."/>
        </authorList>
    </citation>
    <scope>NUCLEOTIDE SEQUENCE [LARGE SCALE GENOMIC DNA]</scope>
    <source>
        <strain evidence="3">NRRL B-59562</strain>
    </source>
</reference>
<evidence type="ECO:0000256" key="1">
    <source>
        <dbReference type="SAM" id="Phobius"/>
    </source>
</evidence>
<feature type="transmembrane region" description="Helical" evidence="1">
    <location>
        <begin position="64"/>
        <end position="85"/>
    </location>
</feature>
<dbReference type="Proteomes" id="UP000243778">
    <property type="component" value="Unassembled WGS sequence"/>
</dbReference>
<proteinExistence type="predicted"/>